<sequence>MAAVRSFDDRDRSPVSGTVRSRGAISPAVPQRNRPWSFPSQYGSSSVMDDMLRSDTLRRRARRTTEGNVVEDLIDFFRNTPPPPGNFVSTPDPLDEELKENKRFAFWPFRRKANVAGKEARTAPRRIRLPDSAVAGTTLDGYRHIAISIPIEYAHLELLTDRAAVPGAEHAKAGQVEDENSSRSNNSDEDTASYHTPALSPSSPGLPPEEAADVWGQSENWPALSDFLAPYGRGTFQTSSGAHGASFSHPVMYRDHQPHTLSDIPSETQTLQSIHLAPSPVTVVADIEPSSQTPSQHIGADTTDEASSTDTSSQPRTPVLAERRRPRRVRGISDLRVLAPSPDPSPCSSRTSYPSPVSHPTGDRIRRYDGRQRARQREFDLLLLDRLERLEQALERWTSALAPLLGHPSRGVAESARESEVMSDGREDERSSVSSGGGFDLSRARGLPVGGIGGRGDATGDDAIERTGEEEEEEYEEEDEEDDEEENINDTSWLCNMSNSSKERAESGGR</sequence>
<feature type="region of interest" description="Disordered" evidence="1">
    <location>
        <begin position="406"/>
        <end position="510"/>
    </location>
</feature>
<feature type="region of interest" description="Disordered" evidence="1">
    <location>
        <begin position="169"/>
        <end position="212"/>
    </location>
</feature>
<feature type="compositionally biased region" description="Gly residues" evidence="1">
    <location>
        <begin position="448"/>
        <end position="457"/>
    </location>
</feature>
<evidence type="ECO:0000313" key="3">
    <source>
        <dbReference type="Proteomes" id="UP000289323"/>
    </source>
</evidence>
<name>A0A3S4EYS3_9PEZI</name>
<feature type="compositionally biased region" description="Basic and acidic residues" evidence="1">
    <location>
        <begin position="361"/>
        <end position="371"/>
    </location>
</feature>
<evidence type="ECO:0000256" key="1">
    <source>
        <dbReference type="SAM" id="MobiDB-lite"/>
    </source>
</evidence>
<feature type="region of interest" description="Disordered" evidence="1">
    <location>
        <begin position="1"/>
        <end position="49"/>
    </location>
</feature>
<feature type="compositionally biased region" description="Basic and acidic residues" evidence="1">
    <location>
        <begin position="501"/>
        <end position="510"/>
    </location>
</feature>
<feature type="compositionally biased region" description="Basic and acidic residues" evidence="1">
    <location>
        <begin position="1"/>
        <end position="13"/>
    </location>
</feature>
<proteinExistence type="predicted"/>
<feature type="compositionally biased region" description="Polar residues" evidence="1">
    <location>
        <begin position="38"/>
        <end position="47"/>
    </location>
</feature>
<dbReference type="EMBL" id="OUUZ01000001">
    <property type="protein sequence ID" value="SPQ19662.1"/>
    <property type="molecule type" value="Genomic_DNA"/>
</dbReference>
<feature type="region of interest" description="Disordered" evidence="1">
    <location>
        <begin position="289"/>
        <end position="371"/>
    </location>
</feature>
<gene>
    <name evidence="2" type="ORF">TT172_LOCUS2081</name>
</gene>
<dbReference type="Proteomes" id="UP000289323">
    <property type="component" value="Unassembled WGS sequence"/>
</dbReference>
<organism evidence="2 3">
    <name type="scientific">Thermothielavioides terrestris</name>
    <dbReference type="NCBI Taxonomy" id="2587410"/>
    <lineage>
        <taxon>Eukaryota</taxon>
        <taxon>Fungi</taxon>
        <taxon>Dikarya</taxon>
        <taxon>Ascomycota</taxon>
        <taxon>Pezizomycotina</taxon>
        <taxon>Sordariomycetes</taxon>
        <taxon>Sordariomycetidae</taxon>
        <taxon>Sordariales</taxon>
        <taxon>Chaetomiaceae</taxon>
        <taxon>Thermothielavioides</taxon>
    </lineage>
</organism>
<feature type="compositionally biased region" description="Basic and acidic residues" evidence="1">
    <location>
        <begin position="415"/>
        <end position="431"/>
    </location>
</feature>
<reference evidence="2 3" key="1">
    <citation type="submission" date="2018-04" db="EMBL/GenBank/DDBJ databases">
        <authorList>
            <person name="Huttner S."/>
            <person name="Dainat J."/>
        </authorList>
    </citation>
    <scope>NUCLEOTIDE SEQUENCE [LARGE SCALE GENOMIC DNA]</scope>
</reference>
<dbReference type="AlphaFoldDB" id="A0A3S4EYS3"/>
<feature type="compositionally biased region" description="Polar residues" evidence="1">
    <location>
        <begin position="489"/>
        <end position="500"/>
    </location>
</feature>
<feature type="compositionally biased region" description="Acidic residues" evidence="1">
    <location>
        <begin position="468"/>
        <end position="488"/>
    </location>
</feature>
<accession>A0A3S4EYS3</accession>
<feature type="compositionally biased region" description="Polar residues" evidence="1">
    <location>
        <begin position="346"/>
        <end position="355"/>
    </location>
</feature>
<protein>
    <submittedName>
        <fullName evidence="2">1211a2a9-117e-4e65-b0b9-3a6e60be0e33</fullName>
    </submittedName>
</protein>
<evidence type="ECO:0000313" key="2">
    <source>
        <dbReference type="EMBL" id="SPQ19662.1"/>
    </source>
</evidence>